<evidence type="ECO:0000313" key="2">
    <source>
        <dbReference type="Proteomes" id="UP001177260"/>
    </source>
</evidence>
<protein>
    <submittedName>
        <fullName evidence="1">Uncharacterized protein</fullName>
    </submittedName>
</protein>
<reference evidence="1 2" key="1">
    <citation type="journal article" date="2023" name="ACS Omega">
        <title>Identification of the Neoaspergillic Acid Biosynthesis Gene Cluster by Establishing an In Vitro CRISPR-Ribonucleoprotein Genetic System in Aspergillus melleus.</title>
        <authorList>
            <person name="Yuan B."/>
            <person name="Grau M.F."/>
            <person name="Murata R.M."/>
            <person name="Torok T."/>
            <person name="Venkateswaran K."/>
            <person name="Stajich J.E."/>
            <person name="Wang C.C.C."/>
        </authorList>
    </citation>
    <scope>NUCLEOTIDE SEQUENCE [LARGE SCALE GENOMIC DNA]</scope>
    <source>
        <strain evidence="1 2">IMV 1140</strain>
    </source>
</reference>
<accession>A0ACC3B3U8</accession>
<dbReference type="Proteomes" id="UP001177260">
    <property type="component" value="Unassembled WGS sequence"/>
</dbReference>
<dbReference type="EMBL" id="JAOPJF010000028">
    <property type="protein sequence ID" value="KAK1144842.1"/>
    <property type="molecule type" value="Genomic_DNA"/>
</dbReference>
<proteinExistence type="predicted"/>
<name>A0ACC3B3U8_9EURO</name>
<gene>
    <name evidence="1" type="ORF">N8T08_004855</name>
</gene>
<organism evidence="1 2">
    <name type="scientific">Aspergillus melleus</name>
    <dbReference type="NCBI Taxonomy" id="138277"/>
    <lineage>
        <taxon>Eukaryota</taxon>
        <taxon>Fungi</taxon>
        <taxon>Dikarya</taxon>
        <taxon>Ascomycota</taxon>
        <taxon>Pezizomycotina</taxon>
        <taxon>Eurotiomycetes</taxon>
        <taxon>Eurotiomycetidae</taxon>
        <taxon>Eurotiales</taxon>
        <taxon>Aspergillaceae</taxon>
        <taxon>Aspergillus</taxon>
        <taxon>Aspergillus subgen. Circumdati</taxon>
    </lineage>
</organism>
<keyword evidence="2" id="KW-1185">Reference proteome</keyword>
<sequence>MPSPSELTTWCSEGNLDGIRDFLENDFPLLPPEGRMVYCAHRSQPQHGPCTDAPCHEKLTQLAIAAAEADQVEIFAYLWDTYLVTDGADAEIPWAALKAAARHGSIPLAEAFYCRDPTAFTQAVLKAPNNRVLGGSQIKVALLHGHLNYIEFLLAHGADINAEFPGQSPVRAAVRCDGDDGIVIKRIRFLVDRGAWVKGSGALTSAASLGKLDAVAFLIENGADVDDFEDESTEINRTNTSALLAAAESGHESIVRLLVKHGADVSHRDDFGRSAVDLAESNGHARLAELLRQA</sequence>
<evidence type="ECO:0000313" key="1">
    <source>
        <dbReference type="EMBL" id="KAK1144842.1"/>
    </source>
</evidence>
<comment type="caution">
    <text evidence="1">The sequence shown here is derived from an EMBL/GenBank/DDBJ whole genome shotgun (WGS) entry which is preliminary data.</text>
</comment>